<reference evidence="3" key="1">
    <citation type="submission" date="2017-09" db="EMBL/GenBank/DDBJ databases">
        <authorList>
            <person name="Varghese N."/>
            <person name="Submissions S."/>
        </authorList>
    </citation>
    <scope>NUCLEOTIDE SEQUENCE [LARGE SCALE GENOMIC DNA]</scope>
    <source>
        <strain evidence="3">CGMCC 1.12803</strain>
    </source>
</reference>
<dbReference type="AlphaFoldDB" id="A0A285ZW50"/>
<dbReference type="EMBL" id="OCMT01000002">
    <property type="protein sequence ID" value="SOD13856.1"/>
    <property type="molecule type" value="Genomic_DNA"/>
</dbReference>
<dbReference type="InterPro" id="IPR057151">
    <property type="entry name" value="DUF7829"/>
</dbReference>
<name>A0A285ZW50_9SPHI</name>
<gene>
    <name evidence="2" type="ORF">SAMN06297358_1277</name>
</gene>
<protein>
    <recommendedName>
        <fullName evidence="1">DUF7829 domain-containing protein</fullName>
    </recommendedName>
</protein>
<evidence type="ECO:0000259" key="1">
    <source>
        <dbReference type="Pfam" id="PF25167"/>
    </source>
</evidence>
<evidence type="ECO:0000313" key="2">
    <source>
        <dbReference type="EMBL" id="SOD13856.1"/>
    </source>
</evidence>
<sequence>MSKIYRELCVLLSAKFGKIVAFRFNNFVQVANNALEHYKSFGNLFLYAFTQYGQIEDLNKKESFIKKLNTLDRNQEPSKEYHSLLSTLFPELF</sequence>
<evidence type="ECO:0000313" key="3">
    <source>
        <dbReference type="Proteomes" id="UP000219281"/>
    </source>
</evidence>
<organism evidence="2 3">
    <name type="scientific">Pedobacter xixiisoli</name>
    <dbReference type="NCBI Taxonomy" id="1476464"/>
    <lineage>
        <taxon>Bacteria</taxon>
        <taxon>Pseudomonadati</taxon>
        <taxon>Bacteroidota</taxon>
        <taxon>Sphingobacteriia</taxon>
        <taxon>Sphingobacteriales</taxon>
        <taxon>Sphingobacteriaceae</taxon>
        <taxon>Pedobacter</taxon>
    </lineage>
</organism>
<proteinExistence type="predicted"/>
<keyword evidence="3" id="KW-1185">Reference proteome</keyword>
<dbReference type="Proteomes" id="UP000219281">
    <property type="component" value="Unassembled WGS sequence"/>
</dbReference>
<dbReference type="Pfam" id="PF25167">
    <property type="entry name" value="DUF7829"/>
    <property type="match status" value="1"/>
</dbReference>
<dbReference type="RefSeq" id="WP_097130056.1">
    <property type="nucleotide sequence ID" value="NZ_OCMT01000002.1"/>
</dbReference>
<feature type="domain" description="DUF7829" evidence="1">
    <location>
        <begin position="5"/>
        <end position="91"/>
    </location>
</feature>
<accession>A0A285ZW50</accession>